<evidence type="ECO:0000313" key="3">
    <source>
        <dbReference type="Proteomes" id="UP001479436"/>
    </source>
</evidence>
<accession>A0ABR2WES5</accession>
<feature type="region of interest" description="Disordered" evidence="1">
    <location>
        <begin position="88"/>
        <end position="112"/>
    </location>
</feature>
<name>A0ABR2WES5_9FUNG</name>
<feature type="region of interest" description="Disordered" evidence="1">
    <location>
        <begin position="226"/>
        <end position="245"/>
    </location>
</feature>
<protein>
    <submittedName>
        <fullName evidence="2">Uncharacterized protein</fullName>
    </submittedName>
</protein>
<evidence type="ECO:0000313" key="2">
    <source>
        <dbReference type="EMBL" id="KAK9760013.1"/>
    </source>
</evidence>
<evidence type="ECO:0000256" key="1">
    <source>
        <dbReference type="SAM" id="MobiDB-lite"/>
    </source>
</evidence>
<keyword evidence="3" id="KW-1185">Reference proteome</keyword>
<dbReference type="Proteomes" id="UP001479436">
    <property type="component" value="Unassembled WGS sequence"/>
</dbReference>
<comment type="caution">
    <text evidence="2">The sequence shown here is derived from an EMBL/GenBank/DDBJ whole genome shotgun (WGS) entry which is preliminary data.</text>
</comment>
<feature type="compositionally biased region" description="Basic and acidic residues" evidence="1">
    <location>
        <begin position="89"/>
        <end position="100"/>
    </location>
</feature>
<reference evidence="2 3" key="1">
    <citation type="submission" date="2023-04" db="EMBL/GenBank/DDBJ databases">
        <title>Genome of Basidiobolus ranarum AG-B5.</title>
        <authorList>
            <person name="Stajich J.E."/>
            <person name="Carter-House D."/>
            <person name="Gryganskyi A."/>
        </authorList>
    </citation>
    <scope>NUCLEOTIDE SEQUENCE [LARGE SCALE GENOMIC DNA]</scope>
    <source>
        <strain evidence="2 3">AG-B5</strain>
    </source>
</reference>
<dbReference type="EMBL" id="JASJQH010002679">
    <property type="protein sequence ID" value="KAK9760013.1"/>
    <property type="molecule type" value="Genomic_DNA"/>
</dbReference>
<gene>
    <name evidence="2" type="ORF">K7432_016395</name>
</gene>
<proteinExistence type="predicted"/>
<sequence>MNPDLLIKLFYEDFREKLQNHSEILIHNLLKSLAESQNAFINAYHANLPGTFQCTAKLTTGKDKGQRCKYRAKERKLCGHHLRHLHKTFSGEKETPRESFNDTQVSKPKVSSGETLFGEDTNLNKDTCKVLSKKNTVALTEVIPNENLSEKELLKEPFLCKQPPDKRASGMDLLKEPLLRKQLPDQQTLDENTLLCKQPGGNYYSGKELLKEPLLGKQHREYQSFGEPVSENTFPEESAHEDKPTSQVEKFYARSFSDTKLSKETIYVATRNMLPVDHLDIISNEIYTLVAKSEGVVPLVKDYLIPYTYSSLVNKVKRSIGI</sequence>
<organism evidence="2 3">
    <name type="scientific">Basidiobolus ranarum</name>
    <dbReference type="NCBI Taxonomy" id="34480"/>
    <lineage>
        <taxon>Eukaryota</taxon>
        <taxon>Fungi</taxon>
        <taxon>Fungi incertae sedis</taxon>
        <taxon>Zoopagomycota</taxon>
        <taxon>Entomophthoromycotina</taxon>
        <taxon>Basidiobolomycetes</taxon>
        <taxon>Basidiobolales</taxon>
        <taxon>Basidiobolaceae</taxon>
        <taxon>Basidiobolus</taxon>
    </lineage>
</organism>